<dbReference type="GO" id="GO:0001164">
    <property type="term" value="F:RNA polymerase I core promoter sequence-specific DNA binding"/>
    <property type="evidence" value="ECO:0007669"/>
    <property type="project" value="TreeGrafter"/>
</dbReference>
<evidence type="ECO:0000313" key="3">
    <source>
        <dbReference type="Proteomes" id="UP000054321"/>
    </source>
</evidence>
<dbReference type="AlphaFoldDB" id="A0A0C3HZE6"/>
<dbReference type="GO" id="GO:0070860">
    <property type="term" value="C:RNA polymerase I core factor complex"/>
    <property type="evidence" value="ECO:0007669"/>
    <property type="project" value="TreeGrafter"/>
</dbReference>
<dbReference type="InterPro" id="IPR053029">
    <property type="entry name" value="RNA_pol_I-specific_init_factor"/>
</dbReference>
<organism evidence="2 3">
    <name type="scientific">Oidiodendron maius (strain Zn)</name>
    <dbReference type="NCBI Taxonomy" id="913774"/>
    <lineage>
        <taxon>Eukaryota</taxon>
        <taxon>Fungi</taxon>
        <taxon>Dikarya</taxon>
        <taxon>Ascomycota</taxon>
        <taxon>Pezizomycotina</taxon>
        <taxon>Leotiomycetes</taxon>
        <taxon>Leotiomycetes incertae sedis</taxon>
        <taxon>Myxotrichaceae</taxon>
        <taxon>Oidiodendron</taxon>
    </lineage>
</organism>
<accession>A0A0C3HZE6</accession>
<dbReference type="Proteomes" id="UP000054321">
    <property type="component" value="Unassembled WGS sequence"/>
</dbReference>
<keyword evidence="3" id="KW-1185">Reference proteome</keyword>
<reference evidence="3" key="2">
    <citation type="submission" date="2015-01" db="EMBL/GenBank/DDBJ databases">
        <title>Evolutionary Origins and Diversification of the Mycorrhizal Mutualists.</title>
        <authorList>
            <consortium name="DOE Joint Genome Institute"/>
            <consortium name="Mycorrhizal Genomics Consortium"/>
            <person name="Kohler A."/>
            <person name="Kuo A."/>
            <person name="Nagy L.G."/>
            <person name="Floudas D."/>
            <person name="Copeland A."/>
            <person name="Barry K.W."/>
            <person name="Cichocki N."/>
            <person name="Veneault-Fourrey C."/>
            <person name="LaButti K."/>
            <person name="Lindquist E.A."/>
            <person name="Lipzen A."/>
            <person name="Lundell T."/>
            <person name="Morin E."/>
            <person name="Murat C."/>
            <person name="Riley R."/>
            <person name="Ohm R."/>
            <person name="Sun H."/>
            <person name="Tunlid A."/>
            <person name="Henrissat B."/>
            <person name="Grigoriev I.V."/>
            <person name="Hibbett D.S."/>
            <person name="Martin F."/>
        </authorList>
    </citation>
    <scope>NUCLEOTIDE SEQUENCE [LARGE SCALE GENOMIC DNA]</scope>
    <source>
        <strain evidence="3">Zn</strain>
    </source>
</reference>
<dbReference type="GO" id="GO:0042790">
    <property type="term" value="P:nucleolar large rRNA transcription by RNA polymerase I"/>
    <property type="evidence" value="ECO:0007669"/>
    <property type="project" value="TreeGrafter"/>
</dbReference>
<feature type="non-terminal residue" evidence="2">
    <location>
        <position position="1"/>
    </location>
</feature>
<dbReference type="EMBL" id="KN832870">
    <property type="protein sequence ID" value="KIN08215.1"/>
    <property type="molecule type" value="Genomic_DNA"/>
</dbReference>
<feature type="domain" description="Extracellular mutant protein 11 C-terminal" evidence="1">
    <location>
        <begin position="3"/>
        <end position="141"/>
    </location>
</feature>
<dbReference type="HOGENOM" id="CLU_136879_0_0_1"/>
<evidence type="ECO:0000259" key="1">
    <source>
        <dbReference type="Pfam" id="PF15463"/>
    </source>
</evidence>
<reference evidence="2 3" key="1">
    <citation type="submission" date="2014-04" db="EMBL/GenBank/DDBJ databases">
        <authorList>
            <consortium name="DOE Joint Genome Institute"/>
            <person name="Kuo A."/>
            <person name="Martino E."/>
            <person name="Perotto S."/>
            <person name="Kohler A."/>
            <person name="Nagy L.G."/>
            <person name="Floudas D."/>
            <person name="Copeland A."/>
            <person name="Barry K.W."/>
            <person name="Cichocki N."/>
            <person name="Veneault-Fourrey C."/>
            <person name="LaButti K."/>
            <person name="Lindquist E.A."/>
            <person name="Lipzen A."/>
            <person name="Lundell T."/>
            <person name="Morin E."/>
            <person name="Murat C."/>
            <person name="Sun H."/>
            <person name="Tunlid A."/>
            <person name="Henrissat B."/>
            <person name="Grigoriev I.V."/>
            <person name="Hibbett D.S."/>
            <person name="Martin F."/>
            <person name="Nordberg H.P."/>
            <person name="Cantor M.N."/>
            <person name="Hua S.X."/>
        </authorList>
    </citation>
    <scope>NUCLEOTIDE SEQUENCE [LARGE SCALE GENOMIC DNA]</scope>
    <source>
        <strain evidence="2 3">Zn</strain>
    </source>
</reference>
<evidence type="ECO:0000313" key="2">
    <source>
        <dbReference type="EMBL" id="KIN08215.1"/>
    </source>
</evidence>
<name>A0A0C3HZE6_OIDMZ</name>
<dbReference type="PANTHER" id="PTHR28244">
    <property type="entry name" value="RNA POLYMERASE I-SPECIFIC TRANSCRIPTION INITIATION FACTOR RRN11"/>
    <property type="match status" value="1"/>
</dbReference>
<gene>
    <name evidence="2" type="ORF">OIDMADRAFT_86937</name>
</gene>
<proteinExistence type="predicted"/>
<dbReference type="Pfam" id="PF15463">
    <property type="entry name" value="ECM11"/>
    <property type="match status" value="1"/>
</dbReference>
<protein>
    <recommendedName>
        <fullName evidence="1">Extracellular mutant protein 11 C-terminal domain-containing protein</fullName>
    </recommendedName>
</protein>
<dbReference type="PANTHER" id="PTHR28244:SF1">
    <property type="entry name" value="RNA POLYMERASE I-SPECIFIC TRANSCRIPTION INITIATION FACTOR RRN11"/>
    <property type="match status" value="1"/>
</dbReference>
<dbReference type="OrthoDB" id="5346740at2759"/>
<dbReference type="InParanoid" id="A0A0C3HZE6"/>
<dbReference type="InterPro" id="IPR029178">
    <property type="entry name" value="Ecm11_C"/>
</dbReference>
<feature type="non-terminal residue" evidence="2">
    <location>
        <position position="142"/>
    </location>
</feature>
<sequence length="142" mass="16414">SADYDDQQLNSMTYQALKDESWEVEKHGRTSALLQELQDSAIPLGQRLKTCVDLDGDKEETQGIQVEFFAKMSTTEWEETGDFFIERFAEILTKLKEARRAKRKTATDFEKLVEERETAIREKFEKLDKDLADMRKGGEGVI</sequence>
<dbReference type="GO" id="GO:0017025">
    <property type="term" value="F:TBP-class protein binding"/>
    <property type="evidence" value="ECO:0007669"/>
    <property type="project" value="TreeGrafter"/>
</dbReference>